<feature type="domain" description="Outer membrane cytochrome MtrC/MtrF-like" evidence="4">
    <location>
        <begin position="251"/>
        <end position="407"/>
    </location>
</feature>
<organism evidence="5 6">
    <name type="scientific">Ferrimonas balearica (strain DSM 9799 / CCM 4581 / KCTC 23876 / PAT)</name>
    <dbReference type="NCBI Taxonomy" id="550540"/>
    <lineage>
        <taxon>Bacteria</taxon>
        <taxon>Pseudomonadati</taxon>
        <taxon>Pseudomonadota</taxon>
        <taxon>Gammaproteobacteria</taxon>
        <taxon>Alteromonadales</taxon>
        <taxon>Ferrimonadaceae</taxon>
        <taxon>Ferrimonas</taxon>
    </lineage>
</organism>
<protein>
    <submittedName>
        <fullName evidence="5">Decaheme c-type cytochrome, OmcA/MtrC family</fullName>
    </submittedName>
</protein>
<feature type="chain" id="PRO_5003151456" evidence="2">
    <location>
        <begin position="24"/>
        <end position="803"/>
    </location>
</feature>
<dbReference type="eggNOG" id="COG3303">
    <property type="taxonomic scope" value="Bacteria"/>
</dbReference>
<accession>E1STJ8</accession>
<dbReference type="Pfam" id="PF22112">
    <property type="entry name" value="OmcA-like_N"/>
    <property type="match status" value="1"/>
</dbReference>
<dbReference type="EMBL" id="CP002209">
    <property type="protein sequence ID" value="ADN75131.1"/>
    <property type="molecule type" value="Genomic_DNA"/>
</dbReference>
<dbReference type="InterPro" id="IPR054336">
    <property type="entry name" value="OmcA-like_N"/>
</dbReference>
<sequence>MKNINVLTGRRLVTALLPVMALAGCFSDGNDGSDGDDGAPGGIHIPIGEAQAVRAQIESVHIDESLKVSVDFFLHDERGVALSGLEALDAVHGLGMGIAKLSELQRRDRPLPGHQSALADATPMMTIELQPQWVSYLNRVVEPGTVQDPDSLPEGWDKHQSPQIQAGIESQCGLDCIEVVGNGLYRYTFTQPLDDYPVVAGIDTQYQPDLVHRVYLELSLASGQAMNDKLVNTVYDFLPAESRAIEPDQGRELMAASQCQRCHGTDLDNGALVMHGNKRFALEGCVMCHTTYSGDPETGATLDLGAMVHRLHQGDYLMIGWGGHAIDYSALTYPGDMTQCRQCHVEQGEAATPQASAYFWPRQEACLSCHEGDANAEWDGTAVGLFHQRERYPKAWAMGCAGCHPDSSNPQGAGVFHNARAQLEHDLATLYDATLQPGVLASANGTLKVEIDFASLTQLPTEDVAIQRLWLTAAGHLDESYHNDVANYQNRKVWDLASASDDILLSRAGPRLSVTISGINPADWGPQQRGSLWLKAQICADPATGMAIACDSPDKVVVELSAPPQAFAADSDALMVRTAKADESRCIACHDNQFMVRVADAHSRNNTPSSGGCGACHAPSVATSLTDGSCVACHTGDMVTYMNATLKHGTGPATVKGYRTLNNSLAYAELVHSLHANTRTVSGYTGGEREPVDYTRAASDCRACHAPGQLTLAGLSGQPSLIVAKSGADPAGRGEVVEISPVTATCAACHLNLASWQNHAIAFGAVVNPDAINGPIYQSGSETCATCHGEGQSAGVDKLHRLK</sequence>
<dbReference type="InterPro" id="IPR020014">
    <property type="entry name" value="Decahaem_cyt-c_OmcA/MtrC"/>
</dbReference>
<dbReference type="InterPro" id="IPR051829">
    <property type="entry name" value="Multiheme_Cytochr_ET"/>
</dbReference>
<dbReference type="GO" id="GO:0016491">
    <property type="term" value="F:oxidoreductase activity"/>
    <property type="evidence" value="ECO:0007669"/>
    <property type="project" value="TreeGrafter"/>
</dbReference>
<dbReference type="AlphaFoldDB" id="E1STJ8"/>
<dbReference type="HOGENOM" id="CLU_011293_0_0_6"/>
<dbReference type="PANTHER" id="PTHR35038:SF8">
    <property type="entry name" value="C-TYPE POLYHEME CYTOCHROME OMCC"/>
    <property type="match status" value="1"/>
</dbReference>
<dbReference type="Gene3D" id="3.90.10.10">
    <property type="entry name" value="Cytochrome C3"/>
    <property type="match status" value="2"/>
</dbReference>
<reference evidence="5 6" key="1">
    <citation type="journal article" date="2010" name="Stand. Genomic Sci.">
        <title>Complete genome sequence of Ferrimonas balearica type strain (PAT).</title>
        <authorList>
            <person name="Nolan M."/>
            <person name="Sikorski J."/>
            <person name="Davenport K."/>
            <person name="Lucas S."/>
            <person name="Glavina Del Rio T."/>
            <person name="Tice H."/>
            <person name="Cheng J."/>
            <person name="Goodwin L."/>
            <person name="Pitluck S."/>
            <person name="Liolios K."/>
            <person name="Ivanova N."/>
            <person name="Mavromatis K."/>
            <person name="Ovchinnikova G."/>
            <person name="Pati A."/>
            <person name="Chen A."/>
            <person name="Palaniappan K."/>
            <person name="Land M."/>
            <person name="Hauser L."/>
            <person name="Chang Y."/>
            <person name="Jeffries C."/>
            <person name="Tapia R."/>
            <person name="Brettin T."/>
            <person name="Detter J."/>
            <person name="Han C."/>
            <person name="Yasawong M."/>
            <person name="Rohde M."/>
            <person name="Tindall B."/>
            <person name="Goker M."/>
            <person name="Woyke T."/>
            <person name="Bristow J."/>
            <person name="Eisen J."/>
            <person name="Markowitz V."/>
            <person name="Hugenholtz P."/>
            <person name="Kyrpides N."/>
            <person name="Klenk H."/>
            <person name="Lapidus A."/>
        </authorList>
    </citation>
    <scope>NUCLEOTIDE SEQUENCE [LARGE SCALE GENOMIC DNA]</scope>
    <source>
        <strain evidence="6">DSM 9799 / CCM 4581 / KCTC 23876 / PAT</strain>
    </source>
</reference>
<dbReference type="OrthoDB" id="9146465at2"/>
<evidence type="ECO:0000313" key="6">
    <source>
        <dbReference type="Proteomes" id="UP000006683"/>
    </source>
</evidence>
<dbReference type="NCBIfam" id="TIGR03507">
    <property type="entry name" value="decahem_SO1788"/>
    <property type="match status" value="1"/>
</dbReference>
<dbReference type="Proteomes" id="UP000006683">
    <property type="component" value="Chromosome"/>
</dbReference>
<dbReference type="PROSITE" id="PS51257">
    <property type="entry name" value="PROKAR_LIPOPROTEIN"/>
    <property type="match status" value="1"/>
</dbReference>
<feature type="signal peptide" evidence="2">
    <location>
        <begin position="1"/>
        <end position="23"/>
    </location>
</feature>
<keyword evidence="6" id="KW-1185">Reference proteome</keyword>
<dbReference type="RefSeq" id="WP_013344437.1">
    <property type="nucleotide sequence ID" value="NC_014541.1"/>
</dbReference>
<keyword evidence="1 2" id="KW-0732">Signal</keyword>
<dbReference type="InterPro" id="IPR036280">
    <property type="entry name" value="Multihaem_cyt_sf"/>
</dbReference>
<dbReference type="STRING" id="550540.Fbal_0922"/>
<proteinExistence type="predicted"/>
<dbReference type="KEGG" id="fbl:Fbal_0922"/>
<evidence type="ECO:0000256" key="2">
    <source>
        <dbReference type="SAM" id="SignalP"/>
    </source>
</evidence>
<evidence type="ECO:0000256" key="1">
    <source>
        <dbReference type="ARBA" id="ARBA00022729"/>
    </source>
</evidence>
<evidence type="ECO:0000259" key="3">
    <source>
        <dbReference type="Pfam" id="PF22112"/>
    </source>
</evidence>
<dbReference type="Pfam" id="PF22113">
    <property type="entry name" value="Mtrc-MtrF_II-IV_dom"/>
    <property type="match status" value="2"/>
</dbReference>
<evidence type="ECO:0000313" key="5">
    <source>
        <dbReference type="EMBL" id="ADN75131.1"/>
    </source>
</evidence>
<dbReference type="GeneID" id="67181169"/>
<evidence type="ECO:0000259" key="4">
    <source>
        <dbReference type="Pfam" id="PF22113"/>
    </source>
</evidence>
<dbReference type="PANTHER" id="PTHR35038">
    <property type="entry name" value="DISSIMILATORY SULFITE REDUCTASE SIRA"/>
    <property type="match status" value="1"/>
</dbReference>
<feature type="domain" description="OmcA-like N-terminal" evidence="3">
    <location>
        <begin position="61"/>
        <end position="241"/>
    </location>
</feature>
<feature type="domain" description="Outer membrane cytochrome MtrC/MtrF-like" evidence="4">
    <location>
        <begin position="610"/>
        <end position="800"/>
    </location>
</feature>
<dbReference type="SUPFAM" id="SSF48695">
    <property type="entry name" value="Multiheme cytochromes"/>
    <property type="match status" value="1"/>
</dbReference>
<dbReference type="InterPro" id="IPR054337">
    <property type="entry name" value="Mtrc-MtrF-like_dom_II/IV"/>
</dbReference>
<name>E1STJ8_FERBD</name>
<gene>
    <name evidence="5" type="ordered locus">Fbal_0922</name>
</gene>